<comment type="pathway">
    <text evidence="1 13">Carbohydrate degradation; glycolysis; pyruvate from D-glyceraldehyde 3-phosphate: step 5/5.</text>
</comment>
<dbReference type="InterPro" id="IPR015813">
    <property type="entry name" value="Pyrv/PenolPyrv_kinase-like_dom"/>
</dbReference>
<keyword evidence="10 13" id="KW-0324">Glycolysis</keyword>
<dbReference type="InterPro" id="IPR015793">
    <property type="entry name" value="Pyrv_Knase_brl"/>
</dbReference>
<keyword evidence="7 13" id="KW-0418">Kinase</keyword>
<dbReference type="InterPro" id="IPR036918">
    <property type="entry name" value="Pyrv_Knase_C_sf"/>
</dbReference>
<evidence type="ECO:0000313" key="17">
    <source>
        <dbReference type="EMBL" id="MCS3953245.1"/>
    </source>
</evidence>
<dbReference type="Proteomes" id="UP001155057">
    <property type="component" value="Unassembled WGS sequence"/>
</dbReference>
<dbReference type="FunFam" id="2.40.33.10:FF:000001">
    <property type="entry name" value="Pyruvate kinase"/>
    <property type="match status" value="1"/>
</dbReference>
<dbReference type="Gene3D" id="3.20.20.60">
    <property type="entry name" value="Phosphoenolpyruvate-binding domains"/>
    <property type="match status" value="1"/>
</dbReference>
<dbReference type="NCBIfam" id="NF004491">
    <property type="entry name" value="PRK05826.1"/>
    <property type="match status" value="1"/>
</dbReference>
<dbReference type="GO" id="GO:0030955">
    <property type="term" value="F:potassium ion binding"/>
    <property type="evidence" value="ECO:0007669"/>
    <property type="project" value="UniProtKB-UniRule"/>
</dbReference>
<dbReference type="SUPFAM" id="SSF50800">
    <property type="entry name" value="PK beta-barrel domain-like"/>
    <property type="match status" value="1"/>
</dbReference>
<dbReference type="InterPro" id="IPR001697">
    <property type="entry name" value="Pyr_Knase"/>
</dbReference>
<gene>
    <name evidence="19" type="ORF">GGP45_002579</name>
    <name evidence="16" type="ORF">GGP61_002079</name>
    <name evidence="17" type="ORF">GGP83_003220</name>
    <name evidence="18" type="ORF">GGQ01_003065</name>
</gene>
<dbReference type="Proteomes" id="UP001155010">
    <property type="component" value="Unassembled WGS sequence"/>
</dbReference>
<dbReference type="Proteomes" id="UP001155144">
    <property type="component" value="Unassembled WGS sequence"/>
</dbReference>
<dbReference type="InterPro" id="IPR015795">
    <property type="entry name" value="Pyrv_Knase_C"/>
</dbReference>
<evidence type="ECO:0000313" key="16">
    <source>
        <dbReference type="EMBL" id="MCS3710469.1"/>
    </source>
</evidence>
<evidence type="ECO:0000256" key="1">
    <source>
        <dbReference type="ARBA" id="ARBA00004997"/>
    </source>
</evidence>
<dbReference type="EMBL" id="JANUBF010000031">
    <property type="protein sequence ID" value="MCS4037976.1"/>
    <property type="molecule type" value="Genomic_DNA"/>
</dbReference>
<keyword evidence="11 16" id="KW-0670">Pyruvate</keyword>
<evidence type="ECO:0000256" key="7">
    <source>
        <dbReference type="ARBA" id="ARBA00022777"/>
    </source>
</evidence>
<dbReference type="Gene3D" id="3.40.1380.20">
    <property type="entry name" value="Pyruvate kinase, C-terminal domain"/>
    <property type="match status" value="1"/>
</dbReference>
<dbReference type="PRINTS" id="PR01050">
    <property type="entry name" value="PYRUVTKNASE"/>
</dbReference>
<evidence type="ECO:0000256" key="8">
    <source>
        <dbReference type="ARBA" id="ARBA00022840"/>
    </source>
</evidence>
<dbReference type="InterPro" id="IPR040442">
    <property type="entry name" value="Pyrv_kinase-like_dom_sf"/>
</dbReference>
<protein>
    <recommendedName>
        <fullName evidence="3 12">Pyruvate kinase</fullName>
        <ecNumber evidence="3 12">2.7.1.40</ecNumber>
    </recommendedName>
</protein>
<accession>A0A9X2Q5F4</accession>
<comment type="caution">
    <text evidence="16">The sequence shown here is derived from an EMBL/GenBank/DDBJ whole genome shotgun (WGS) entry which is preliminary data.</text>
</comment>
<dbReference type="NCBIfam" id="TIGR01064">
    <property type="entry name" value="pyruv_kin"/>
    <property type="match status" value="1"/>
</dbReference>
<feature type="domain" description="Pyruvate kinase barrel" evidence="14">
    <location>
        <begin position="3"/>
        <end position="324"/>
    </location>
</feature>
<dbReference type="GO" id="GO:0005524">
    <property type="term" value="F:ATP binding"/>
    <property type="evidence" value="ECO:0007669"/>
    <property type="project" value="UniProtKB-KW"/>
</dbReference>
<sequence length="476" mass="52266">MDRRTKIVCTLGPATTDPETLRRLVAAGMDVARMNFSHGTHEEHRERVETVREVAEAEGKGITVLQDLQGPKIRVGAVQNDSVMLAEGDEVRVSTDTPRESTNEHIFIDYEALARDAREGERILIDDGLLELRVIETNGSQLRATVVEGGPLRSRKGVNLPDLQASTPPMTEKDLKDLELGLELEVDVVALSFVQERSDVEALVHRIEETGKKTSVVAKIEKPQAVHNIDEILEVVDGIMVARGDLGIEMPMEEVPGTQKRLIRKSMEAAKPVITATQMLESMVEDPRPTRAEASDVANAVLDGSDAVMLSAETAVGDHPVRVVEAMNQIIRQAESYWHEERRALTMTPDHFEQGANVTNSVSFTACRLAEQVGAEAICCLTNSGSTARSIARHRPSMPIYAFTDNKRVVAQLGSLWGTEAFYIPFQQDTDQGIARVHSVLHDYDLVRSGGHVVLTVGMPLPARGRTNTVHVSTVQ</sequence>
<dbReference type="SUPFAM" id="SSF52935">
    <property type="entry name" value="PK C-terminal domain-like"/>
    <property type="match status" value="1"/>
</dbReference>
<dbReference type="GO" id="GO:0016301">
    <property type="term" value="F:kinase activity"/>
    <property type="evidence" value="ECO:0007669"/>
    <property type="project" value="UniProtKB-KW"/>
</dbReference>
<dbReference type="Pfam" id="PF02887">
    <property type="entry name" value="PK_C"/>
    <property type="match status" value="1"/>
</dbReference>
<dbReference type="RefSeq" id="WP_013061606.1">
    <property type="nucleotide sequence ID" value="NZ_CALTRV010000016.1"/>
</dbReference>
<dbReference type="NCBIfam" id="NF004978">
    <property type="entry name" value="PRK06354.1"/>
    <property type="match status" value="1"/>
</dbReference>
<comment type="similarity">
    <text evidence="2 13">Belongs to the pyruvate kinase family.</text>
</comment>
<evidence type="ECO:0000256" key="5">
    <source>
        <dbReference type="ARBA" id="ARBA00022723"/>
    </source>
</evidence>
<dbReference type="AlphaFoldDB" id="A0A9X2Q5F4"/>
<dbReference type="GO" id="GO:0000287">
    <property type="term" value="F:magnesium ion binding"/>
    <property type="evidence" value="ECO:0007669"/>
    <property type="project" value="UniProtKB-UniRule"/>
</dbReference>
<evidence type="ECO:0000313" key="20">
    <source>
        <dbReference type="Proteomes" id="UP001155057"/>
    </source>
</evidence>
<dbReference type="EC" id="2.7.1.40" evidence="3 12"/>
<dbReference type="PANTHER" id="PTHR11817">
    <property type="entry name" value="PYRUVATE KINASE"/>
    <property type="match status" value="1"/>
</dbReference>
<evidence type="ECO:0000313" key="18">
    <source>
        <dbReference type="EMBL" id="MCS4037976.1"/>
    </source>
</evidence>
<evidence type="ECO:0000313" key="19">
    <source>
        <dbReference type="EMBL" id="MCS4122221.1"/>
    </source>
</evidence>
<proteinExistence type="inferred from homology"/>
<evidence type="ECO:0000256" key="9">
    <source>
        <dbReference type="ARBA" id="ARBA00022842"/>
    </source>
</evidence>
<evidence type="ECO:0000256" key="6">
    <source>
        <dbReference type="ARBA" id="ARBA00022741"/>
    </source>
</evidence>
<reference evidence="16" key="1">
    <citation type="submission" date="2022-08" db="EMBL/GenBank/DDBJ databases">
        <title>Genomic Encyclopedia of Type Strains, Phase V (KMG-V): Genome sequencing to study the core and pangenomes of soil and plant-associated prokaryotes.</title>
        <authorList>
            <person name="Whitman W."/>
        </authorList>
    </citation>
    <scope>NUCLEOTIDE SEQUENCE</scope>
    <source>
        <strain evidence="17">SP2017</strain>
        <strain evidence="18">SP3012</strain>
        <strain evidence="19">SP3026</strain>
        <strain evidence="16">SP3049</strain>
    </source>
</reference>
<dbReference type="InterPro" id="IPR011037">
    <property type="entry name" value="Pyrv_Knase-like_insert_dom_sf"/>
</dbReference>
<dbReference type="InterPro" id="IPR015806">
    <property type="entry name" value="Pyrv_Knase_insert_dom_sf"/>
</dbReference>
<keyword evidence="8" id="KW-0067">ATP-binding</keyword>
<dbReference type="EMBL" id="JANUBB010000020">
    <property type="protein sequence ID" value="MCS3953245.1"/>
    <property type="molecule type" value="Genomic_DNA"/>
</dbReference>
<dbReference type="EMBL" id="JANUAE010000006">
    <property type="protein sequence ID" value="MCS3710469.1"/>
    <property type="molecule type" value="Genomic_DNA"/>
</dbReference>
<dbReference type="Pfam" id="PF00224">
    <property type="entry name" value="PK"/>
    <property type="match status" value="1"/>
</dbReference>
<keyword evidence="5" id="KW-0479">Metal-binding</keyword>
<keyword evidence="6" id="KW-0547">Nucleotide-binding</keyword>
<keyword evidence="4 13" id="KW-0808">Transferase</keyword>
<evidence type="ECO:0000259" key="14">
    <source>
        <dbReference type="Pfam" id="PF00224"/>
    </source>
</evidence>
<evidence type="ECO:0000256" key="4">
    <source>
        <dbReference type="ARBA" id="ARBA00022679"/>
    </source>
</evidence>
<dbReference type="EMBL" id="JANUBL010000004">
    <property type="protein sequence ID" value="MCS4122221.1"/>
    <property type="molecule type" value="Genomic_DNA"/>
</dbReference>
<evidence type="ECO:0000256" key="13">
    <source>
        <dbReference type="RuleBase" id="RU000504"/>
    </source>
</evidence>
<feature type="domain" description="Pyruvate kinase C-terminal" evidence="15">
    <location>
        <begin position="361"/>
        <end position="472"/>
    </location>
</feature>
<comment type="catalytic activity">
    <reaction evidence="13">
        <text>pyruvate + ATP = phosphoenolpyruvate + ADP + H(+)</text>
        <dbReference type="Rhea" id="RHEA:18157"/>
        <dbReference type="ChEBI" id="CHEBI:15361"/>
        <dbReference type="ChEBI" id="CHEBI:15378"/>
        <dbReference type="ChEBI" id="CHEBI:30616"/>
        <dbReference type="ChEBI" id="CHEBI:58702"/>
        <dbReference type="ChEBI" id="CHEBI:456216"/>
        <dbReference type="EC" id="2.7.1.40"/>
    </reaction>
</comment>
<evidence type="ECO:0000256" key="3">
    <source>
        <dbReference type="ARBA" id="ARBA00012142"/>
    </source>
</evidence>
<name>A0A9X2Q5F4_9BACT</name>
<dbReference type="Gene3D" id="2.40.33.10">
    <property type="entry name" value="PK beta-barrel domain-like"/>
    <property type="match status" value="1"/>
</dbReference>
<evidence type="ECO:0000256" key="12">
    <source>
        <dbReference type="NCBIfam" id="TIGR01064"/>
    </source>
</evidence>
<keyword evidence="9 13" id="KW-0460">Magnesium</keyword>
<dbReference type="SUPFAM" id="SSF51621">
    <property type="entry name" value="Phosphoenolpyruvate/pyruvate domain"/>
    <property type="match status" value="1"/>
</dbReference>
<evidence type="ECO:0000256" key="11">
    <source>
        <dbReference type="ARBA" id="ARBA00023317"/>
    </source>
</evidence>
<dbReference type="Proteomes" id="UP001155040">
    <property type="component" value="Unassembled WGS sequence"/>
</dbReference>
<evidence type="ECO:0000259" key="15">
    <source>
        <dbReference type="Pfam" id="PF02887"/>
    </source>
</evidence>
<evidence type="ECO:0000256" key="10">
    <source>
        <dbReference type="ARBA" id="ARBA00023152"/>
    </source>
</evidence>
<evidence type="ECO:0000256" key="2">
    <source>
        <dbReference type="ARBA" id="ARBA00008663"/>
    </source>
</evidence>
<organism evidence="16 20">
    <name type="scientific">Salinibacter ruber</name>
    <dbReference type="NCBI Taxonomy" id="146919"/>
    <lineage>
        <taxon>Bacteria</taxon>
        <taxon>Pseudomonadati</taxon>
        <taxon>Rhodothermota</taxon>
        <taxon>Rhodothermia</taxon>
        <taxon>Rhodothermales</taxon>
        <taxon>Salinibacteraceae</taxon>
        <taxon>Salinibacter</taxon>
    </lineage>
</organism>
<dbReference type="GO" id="GO:0004743">
    <property type="term" value="F:pyruvate kinase activity"/>
    <property type="evidence" value="ECO:0007669"/>
    <property type="project" value="UniProtKB-UniRule"/>
</dbReference>